<dbReference type="RefSeq" id="WP_182385640.1">
    <property type="nucleotide sequence ID" value="NZ_CP059833.1"/>
</dbReference>
<dbReference type="Pfam" id="PF21997">
    <property type="entry name" value="DUF6928"/>
    <property type="match status" value="1"/>
</dbReference>
<evidence type="ECO:0000313" key="2">
    <source>
        <dbReference type="Proteomes" id="UP000515570"/>
    </source>
</evidence>
<proteinExistence type="predicted"/>
<reference evidence="1 2" key="1">
    <citation type="submission" date="2020-07" db="EMBL/GenBank/DDBJ databases">
        <title>non toxigenic Corynebacterium sp. nov from a clinical source.</title>
        <authorList>
            <person name="Bernier A.-M."/>
            <person name="Bernard K."/>
        </authorList>
    </citation>
    <scope>NUCLEOTIDE SEQUENCE [LARGE SCALE GENOMIC DNA]</scope>
    <source>
        <strain evidence="2">NML 93-0612</strain>
    </source>
</reference>
<dbReference type="EMBL" id="CP059833">
    <property type="protein sequence ID" value="QMV84833.1"/>
    <property type="molecule type" value="Genomic_DNA"/>
</dbReference>
<accession>A0A7G5FDZ2</accession>
<evidence type="ECO:0000313" key="1">
    <source>
        <dbReference type="EMBL" id="QMV84833.1"/>
    </source>
</evidence>
<dbReference type="AlphaFoldDB" id="A0A7G5FDZ2"/>
<gene>
    <name evidence="1" type="ORF">HW450_10890</name>
</gene>
<dbReference type="InterPro" id="IPR053847">
    <property type="entry name" value="DUF6928"/>
</dbReference>
<dbReference type="Proteomes" id="UP000515570">
    <property type="component" value="Chromosome"/>
</dbReference>
<keyword evidence="2" id="KW-1185">Reference proteome</keyword>
<sequence>MGYSCCLYAISDGIPREAIWTQPEAGPERANQFVQYYFKDKFVLAGEDSINHIDCRGPELYCGSWGNTVLFSGDIDTLDVDYDMPEGFGLWYLQLESVVDYVNFRVEGGPYGPRDFEMDCETTWLEGVDWPGFSPPREDNRRLPVGKNKGKPLEFKLSYLRGEHALPPEEEYPLPFHPGEYGAAASIWAFGIEGETPTGDAVMTPLIEQCRAATEHVKVHRFENRG</sequence>
<organism evidence="1 2">
    <name type="scientific">Corynebacterium hindlerae</name>
    <dbReference type="NCBI Taxonomy" id="699041"/>
    <lineage>
        <taxon>Bacteria</taxon>
        <taxon>Bacillati</taxon>
        <taxon>Actinomycetota</taxon>
        <taxon>Actinomycetes</taxon>
        <taxon>Mycobacteriales</taxon>
        <taxon>Corynebacteriaceae</taxon>
        <taxon>Corynebacterium</taxon>
    </lineage>
</organism>
<name>A0A7G5FDZ2_9CORY</name>
<protein>
    <submittedName>
        <fullName evidence="1">Uncharacterized protein</fullName>
    </submittedName>
</protein>